<feature type="domain" description="CBS" evidence="3">
    <location>
        <begin position="5"/>
        <end position="84"/>
    </location>
</feature>
<keyword evidence="5" id="KW-1185">Reference proteome</keyword>
<dbReference type="PROSITE" id="PS00028">
    <property type="entry name" value="ZINC_FINGER_C2H2_1"/>
    <property type="match status" value="1"/>
</dbReference>
<dbReference type="InterPro" id="IPR013087">
    <property type="entry name" value="Znf_C2H2_type"/>
</dbReference>
<dbReference type="KEGG" id="nga:Ngar_c05210"/>
<protein>
    <submittedName>
        <fullName evidence="4">CBS and zinc finger C2H2 domain-containing protein</fullName>
    </submittedName>
</protein>
<dbReference type="InterPro" id="IPR051257">
    <property type="entry name" value="Diverse_CBS-Domain"/>
</dbReference>
<evidence type="ECO:0000313" key="4">
    <source>
        <dbReference type="EMBL" id="AFU57464.1"/>
    </source>
</evidence>
<name>K0ILZ6_NITGG</name>
<dbReference type="InterPro" id="IPR046342">
    <property type="entry name" value="CBS_dom_sf"/>
</dbReference>
<accession>K0ILZ6</accession>
<dbReference type="Gene3D" id="3.10.580.10">
    <property type="entry name" value="CBS-domain"/>
    <property type="match status" value="1"/>
</dbReference>
<dbReference type="PROSITE" id="PS51371">
    <property type="entry name" value="CBS"/>
    <property type="match status" value="2"/>
</dbReference>
<dbReference type="OrthoDB" id="9280at2157"/>
<dbReference type="Proteomes" id="UP000008037">
    <property type="component" value="Chromosome"/>
</dbReference>
<dbReference type="PANTHER" id="PTHR43080">
    <property type="entry name" value="CBS DOMAIN-CONTAINING PROTEIN CBSX3, MITOCHONDRIAL"/>
    <property type="match status" value="1"/>
</dbReference>
<keyword evidence="1 2" id="KW-0129">CBS domain</keyword>
<feature type="domain" description="CBS" evidence="3">
    <location>
        <begin position="92"/>
        <end position="151"/>
    </location>
</feature>
<dbReference type="STRING" id="1237085.Ngar_c05210"/>
<dbReference type="SUPFAM" id="SSF54631">
    <property type="entry name" value="CBS-domain pair"/>
    <property type="match status" value="1"/>
</dbReference>
<reference evidence="4 5" key="1">
    <citation type="journal article" date="2012" name="Environ. Microbiol.">
        <title>The genome of the ammonia-oxidizing Candidatus Nitrososphaera gargensis: insights into metabolic versatility and environmental adaptations.</title>
        <authorList>
            <person name="Spang A."/>
            <person name="Poehlein A."/>
            <person name="Offre P."/>
            <person name="Zumbragel S."/>
            <person name="Haider S."/>
            <person name="Rychlik N."/>
            <person name="Nowka B."/>
            <person name="Schmeisser C."/>
            <person name="Lebedeva E.V."/>
            <person name="Rattei T."/>
            <person name="Bohm C."/>
            <person name="Schmid M."/>
            <person name="Galushko A."/>
            <person name="Hatzenpichler R."/>
            <person name="Weinmaier T."/>
            <person name="Daniel R."/>
            <person name="Schleper C."/>
            <person name="Spieck E."/>
            <person name="Streit W."/>
            <person name="Wagner M."/>
        </authorList>
    </citation>
    <scope>NUCLEOTIDE SEQUENCE [LARGE SCALE GENOMIC DNA]</scope>
    <source>
        <strain evidence="5">Ga9.2</strain>
    </source>
</reference>
<dbReference type="Pfam" id="PF00571">
    <property type="entry name" value="CBS"/>
    <property type="match status" value="2"/>
</dbReference>
<proteinExistence type="predicted"/>
<dbReference type="BioCyc" id="CNIT1237085:G1324-519-MONOMER"/>
<evidence type="ECO:0000313" key="5">
    <source>
        <dbReference type="Proteomes" id="UP000008037"/>
    </source>
</evidence>
<gene>
    <name evidence="4" type="ordered locus">Ngar_c05210</name>
</gene>
<dbReference type="InParanoid" id="K0ILZ6"/>
<dbReference type="InterPro" id="IPR000644">
    <property type="entry name" value="CBS_dom"/>
</dbReference>
<dbReference type="HOGENOM" id="CLU_040681_12_0_2"/>
<dbReference type="SMART" id="SM00116">
    <property type="entry name" value="CBS"/>
    <property type="match status" value="2"/>
</dbReference>
<dbReference type="InterPro" id="IPR015318">
    <property type="entry name" value="Znf_GAGA-bd_fac"/>
</dbReference>
<evidence type="ECO:0000256" key="1">
    <source>
        <dbReference type="ARBA" id="ARBA00023122"/>
    </source>
</evidence>
<evidence type="ECO:0000256" key="2">
    <source>
        <dbReference type="PROSITE-ProRule" id="PRU00703"/>
    </source>
</evidence>
<dbReference type="EMBL" id="CP002408">
    <property type="protein sequence ID" value="AFU57464.1"/>
    <property type="molecule type" value="Genomic_DNA"/>
</dbReference>
<organism evidence="4 5">
    <name type="scientific">Nitrososphaera gargensis (strain Ga9.2)</name>
    <dbReference type="NCBI Taxonomy" id="1237085"/>
    <lineage>
        <taxon>Archaea</taxon>
        <taxon>Nitrososphaerota</taxon>
        <taxon>Nitrososphaeria</taxon>
        <taxon>Nitrososphaerales</taxon>
        <taxon>Nitrososphaeraceae</taxon>
        <taxon>Nitrososphaera</taxon>
    </lineage>
</organism>
<evidence type="ECO:0000259" key="3">
    <source>
        <dbReference type="PROSITE" id="PS51371"/>
    </source>
</evidence>
<dbReference type="PANTHER" id="PTHR43080:SF2">
    <property type="entry name" value="CBS DOMAIN-CONTAINING PROTEIN"/>
    <property type="match status" value="1"/>
</dbReference>
<dbReference type="AlphaFoldDB" id="K0ILZ6"/>
<dbReference type="Pfam" id="PF09237">
    <property type="entry name" value="GAGA"/>
    <property type="match status" value="1"/>
</dbReference>
<sequence length="192" mass="21173">MGDVAEPDFICLPEDMLVGEAVKVMRDKDVSSILVSKPDKKVIVLDDASPAPSTVSLSHKKQYVGILTERDILYRVLAENRGPYKVTLGRIMSSPLVTISEDASVRDAIGLMESKRIRRLPVVNSRDEVIGLVTLKTVIGNMPSHNINLAELESSRSVAEKEAVCPYCRSVIRQDSTMAEHISGTHMQKQTQ</sequence>